<comment type="subunit">
    <text evidence="6">Heterooligomer composed of large and small subunits.</text>
</comment>
<dbReference type="InterPro" id="IPR003761">
    <property type="entry name" value="Exonuc_VII_S"/>
</dbReference>
<dbReference type="AlphaFoldDB" id="A0A2P7Q134"/>
<evidence type="ECO:0000313" key="8">
    <source>
        <dbReference type="Proteomes" id="UP000241434"/>
    </source>
</evidence>
<dbReference type="OrthoDB" id="1697399at2"/>
<dbReference type="GO" id="GO:0009318">
    <property type="term" value="C:exodeoxyribonuclease VII complex"/>
    <property type="evidence" value="ECO:0007669"/>
    <property type="project" value="UniProtKB-UniRule"/>
</dbReference>
<dbReference type="GO" id="GO:0006308">
    <property type="term" value="P:DNA catabolic process"/>
    <property type="evidence" value="ECO:0007669"/>
    <property type="project" value="UniProtKB-UniRule"/>
</dbReference>
<dbReference type="RefSeq" id="WP_106776420.1">
    <property type="nucleotide sequence ID" value="NZ_JYGE01000003.1"/>
</dbReference>
<dbReference type="SUPFAM" id="SSF116842">
    <property type="entry name" value="XseB-like"/>
    <property type="match status" value="1"/>
</dbReference>
<dbReference type="PANTHER" id="PTHR34137">
    <property type="entry name" value="EXODEOXYRIBONUCLEASE 7 SMALL SUBUNIT"/>
    <property type="match status" value="1"/>
</dbReference>
<name>A0A2P7Q134_9FIRM</name>
<sequence length="74" mass="8797">MKDIDLKDLSYEEAMYKMEDILKKLESGNNKLDDSLKLYEEGIKLYRYCNEILDKAELKVSKFNDQNEEVEVNI</sequence>
<dbReference type="Gene3D" id="1.10.287.1040">
    <property type="entry name" value="Exonuclease VII, small subunit"/>
    <property type="match status" value="1"/>
</dbReference>
<dbReference type="PIRSF" id="PIRSF006488">
    <property type="entry name" value="Exonuc_VII_S"/>
    <property type="match status" value="1"/>
</dbReference>
<keyword evidence="5 6" id="KW-0269">Exonuclease</keyword>
<comment type="catalytic activity">
    <reaction evidence="6">
        <text>Exonucleolytic cleavage in either 5'- to 3'- or 3'- to 5'-direction to yield nucleoside 5'-phosphates.</text>
        <dbReference type="EC" id="3.1.11.6"/>
    </reaction>
</comment>
<dbReference type="GO" id="GO:0008855">
    <property type="term" value="F:exodeoxyribonuclease VII activity"/>
    <property type="evidence" value="ECO:0007669"/>
    <property type="project" value="UniProtKB-UniRule"/>
</dbReference>
<reference evidence="7" key="1">
    <citation type="thesis" date="2015" institute="Rutgers" country="The State University of New Jersey, 14 College Farm Rd., New Brunswick, NJ, USA">
        <title>Ammonia toxicity in bacteria and its implications for treatment of and resource recovery from highly nitrogenous organic wastes.</title>
        <authorList>
            <person name="Luther A.K."/>
        </authorList>
    </citation>
    <scope>NUCLEOTIDE SEQUENCE</scope>
    <source>
        <strain evidence="7">RT-10B</strain>
    </source>
</reference>
<gene>
    <name evidence="6" type="primary">xseB</name>
    <name evidence="7" type="ORF">UF10_03365</name>
</gene>
<organism evidence="7 8">
    <name type="scientific">Peptostreptococcus russellii</name>
    <dbReference type="NCBI Taxonomy" id="215200"/>
    <lineage>
        <taxon>Bacteria</taxon>
        <taxon>Bacillati</taxon>
        <taxon>Bacillota</taxon>
        <taxon>Clostridia</taxon>
        <taxon>Peptostreptococcales</taxon>
        <taxon>Peptostreptococcaceae</taxon>
        <taxon>Peptostreptococcus</taxon>
    </lineage>
</organism>
<proteinExistence type="inferred from homology"/>
<evidence type="ECO:0000313" key="7">
    <source>
        <dbReference type="EMBL" id="PSJ31683.1"/>
    </source>
</evidence>
<evidence type="ECO:0000256" key="4">
    <source>
        <dbReference type="ARBA" id="ARBA00022801"/>
    </source>
</evidence>
<dbReference type="Pfam" id="PF02609">
    <property type="entry name" value="Exonuc_VII_S"/>
    <property type="match status" value="1"/>
</dbReference>
<dbReference type="EC" id="3.1.11.6" evidence="6"/>
<dbReference type="EMBL" id="JYGE01000003">
    <property type="protein sequence ID" value="PSJ31683.1"/>
    <property type="molecule type" value="Genomic_DNA"/>
</dbReference>
<comment type="caution">
    <text evidence="7">The sequence shown here is derived from an EMBL/GenBank/DDBJ whole genome shotgun (WGS) entry which is preliminary data.</text>
</comment>
<dbReference type="HAMAP" id="MF_00337">
    <property type="entry name" value="Exonuc_7_S"/>
    <property type="match status" value="1"/>
</dbReference>
<keyword evidence="4 6" id="KW-0378">Hydrolase</keyword>
<comment type="function">
    <text evidence="6">Bidirectionally degrades single-stranded DNA into large acid-insoluble oligonucleotides, which are then degraded further into small acid-soluble oligonucleotides.</text>
</comment>
<evidence type="ECO:0000256" key="1">
    <source>
        <dbReference type="ARBA" id="ARBA00009998"/>
    </source>
</evidence>
<dbReference type="InterPro" id="IPR037004">
    <property type="entry name" value="Exonuc_VII_ssu_sf"/>
</dbReference>
<evidence type="ECO:0000256" key="6">
    <source>
        <dbReference type="HAMAP-Rule" id="MF_00337"/>
    </source>
</evidence>
<evidence type="ECO:0000256" key="3">
    <source>
        <dbReference type="ARBA" id="ARBA00022722"/>
    </source>
</evidence>
<keyword evidence="2 6" id="KW-0963">Cytoplasm</keyword>
<dbReference type="Proteomes" id="UP000241434">
    <property type="component" value="Unassembled WGS sequence"/>
</dbReference>
<evidence type="ECO:0000256" key="5">
    <source>
        <dbReference type="ARBA" id="ARBA00022839"/>
    </source>
</evidence>
<keyword evidence="8" id="KW-1185">Reference proteome</keyword>
<comment type="similarity">
    <text evidence="1 6">Belongs to the XseB family.</text>
</comment>
<protein>
    <recommendedName>
        <fullName evidence="6">Exodeoxyribonuclease 7 small subunit</fullName>
        <ecNumber evidence="6">3.1.11.6</ecNumber>
    </recommendedName>
    <alternativeName>
        <fullName evidence="6">Exodeoxyribonuclease VII small subunit</fullName>
        <shortName evidence="6">Exonuclease VII small subunit</shortName>
    </alternativeName>
</protein>
<comment type="subcellular location">
    <subcellularLocation>
        <location evidence="6">Cytoplasm</location>
    </subcellularLocation>
</comment>
<keyword evidence="3 6" id="KW-0540">Nuclease</keyword>
<accession>A0A2P7Q134</accession>
<dbReference type="NCBIfam" id="TIGR01280">
    <property type="entry name" value="xseB"/>
    <property type="match status" value="1"/>
</dbReference>
<dbReference type="GO" id="GO:0005829">
    <property type="term" value="C:cytosol"/>
    <property type="evidence" value="ECO:0007669"/>
    <property type="project" value="TreeGrafter"/>
</dbReference>
<evidence type="ECO:0000256" key="2">
    <source>
        <dbReference type="ARBA" id="ARBA00022490"/>
    </source>
</evidence>
<dbReference type="PANTHER" id="PTHR34137:SF1">
    <property type="entry name" value="EXODEOXYRIBONUCLEASE 7 SMALL SUBUNIT"/>
    <property type="match status" value="1"/>
</dbReference>